<evidence type="ECO:0000256" key="7">
    <source>
        <dbReference type="ARBA" id="ARBA00022692"/>
    </source>
</evidence>
<feature type="transmembrane region" description="Helical" evidence="12">
    <location>
        <begin position="334"/>
        <end position="352"/>
    </location>
</feature>
<feature type="transmembrane region" description="Helical" evidence="12">
    <location>
        <begin position="304"/>
        <end position="327"/>
    </location>
</feature>
<dbReference type="Gene3D" id="3.30.1360.60">
    <property type="entry name" value="Glucose permease domain IIB"/>
    <property type="match status" value="1"/>
</dbReference>
<keyword evidence="2" id="KW-0813">Transport</keyword>
<dbReference type="Proteomes" id="UP000029228">
    <property type="component" value="Unassembled WGS sequence"/>
</dbReference>
<evidence type="ECO:0000259" key="14">
    <source>
        <dbReference type="PROSITE" id="PS51103"/>
    </source>
</evidence>
<organism evidence="15 16">
    <name type="scientific">Vibrio maritimus</name>
    <dbReference type="NCBI Taxonomy" id="990268"/>
    <lineage>
        <taxon>Bacteria</taxon>
        <taxon>Pseudomonadati</taxon>
        <taxon>Pseudomonadota</taxon>
        <taxon>Gammaproteobacteria</taxon>
        <taxon>Vibrionales</taxon>
        <taxon>Vibrionaceae</taxon>
        <taxon>Vibrio</taxon>
    </lineage>
</organism>
<evidence type="ECO:0000256" key="8">
    <source>
        <dbReference type="ARBA" id="ARBA00022777"/>
    </source>
</evidence>
<gene>
    <name evidence="15" type="ORF">JCM19235_5117</name>
</gene>
<evidence type="ECO:0000256" key="11">
    <source>
        <dbReference type="PROSITE-ProRule" id="PRU00421"/>
    </source>
</evidence>
<dbReference type="PANTHER" id="PTHR30009:SF4">
    <property type="entry name" value="PTS SYSTEM N-ACETYLGLUCOSAMINE-SPECIFIC EIICBA COMPONENT"/>
    <property type="match status" value="1"/>
</dbReference>
<sequence length="482" mass="51489">MLGYLQNVGKSLMVPVATLPAAAILMGIGYWLDPTGWGANSVLAAFLIKSGAAIIDNMAVIFAVGVAFGLSKDKNGSAALSGFIMWLVVTTLLGKGVIAQLKGIPVEDVNMAFDKVANQFVGIVVGIISAEIYNRTSHVELPKFLAFFSGKRLVPILTSLAGMLLAFVLMAVWPPVFAGLLKLGTTLQGMGPVGAGLFGFLNRLFLSVGMHHALYPVFWFDVVGINDIPNFLGGAQSIANGTATPGVTGMYQAGFFPIMMFGLPAAALAIYHSADKVNRSKVFSVMLAAGAASFFTGITEPLEFSFMFLAPALYLIHAVLTGISLWFAAQMGWMSGFGFSAGFVDFVLGTRNPLATQWYMLIVQGAVFAVVYYFVFRFAIAKFNLKTLGRGEVMGEENESSDEQLAAQYIKFLGGDDNIVSIDNCITRLRLQLKDSKAVNIDELKKLGAAGVVVMGETTVQVIVGVGKVDKVATAMKQIHKH</sequence>
<dbReference type="FunFam" id="3.30.1360.60:FF:000001">
    <property type="entry name" value="PTS system glucose-specific IIBC component PtsG"/>
    <property type="match status" value="1"/>
</dbReference>
<dbReference type="InterPro" id="IPR001996">
    <property type="entry name" value="PTS_IIB_1"/>
</dbReference>
<keyword evidence="3" id="KW-1003">Cell membrane</keyword>
<keyword evidence="6" id="KW-0598">Phosphotransferase system</keyword>
<evidence type="ECO:0000256" key="10">
    <source>
        <dbReference type="ARBA" id="ARBA00023136"/>
    </source>
</evidence>
<comment type="subcellular location">
    <subcellularLocation>
        <location evidence="1">Cell membrane</location>
        <topology evidence="1">Multi-pass membrane protein</topology>
    </subcellularLocation>
</comment>
<dbReference type="CDD" id="cd00212">
    <property type="entry name" value="PTS_IIB_glc"/>
    <property type="match status" value="1"/>
</dbReference>
<dbReference type="GO" id="GO:0016301">
    <property type="term" value="F:kinase activity"/>
    <property type="evidence" value="ECO:0007669"/>
    <property type="project" value="UniProtKB-KW"/>
</dbReference>
<evidence type="ECO:0000256" key="5">
    <source>
        <dbReference type="ARBA" id="ARBA00022679"/>
    </source>
</evidence>
<keyword evidence="4" id="KW-0762">Sugar transport</keyword>
<dbReference type="GO" id="GO:0019866">
    <property type="term" value="C:organelle inner membrane"/>
    <property type="evidence" value="ECO:0007669"/>
    <property type="project" value="InterPro"/>
</dbReference>
<protein>
    <submittedName>
        <fullName evidence="15">PTS system N-acetylglucosamine-specific IIA / IIB / IIC component</fullName>
        <ecNumber evidence="15">2.7.1.69</ecNumber>
    </submittedName>
</protein>
<dbReference type="InterPro" id="IPR050429">
    <property type="entry name" value="PTS_Glucose_EIICBA"/>
</dbReference>
<feature type="domain" description="PTS EIIC type-1" evidence="14">
    <location>
        <begin position="1"/>
        <end position="392"/>
    </location>
</feature>
<feature type="transmembrane region" description="Helical" evidence="12">
    <location>
        <begin position="12"/>
        <end position="32"/>
    </location>
</feature>
<evidence type="ECO:0000256" key="9">
    <source>
        <dbReference type="ARBA" id="ARBA00022989"/>
    </source>
</evidence>
<evidence type="ECO:0000259" key="13">
    <source>
        <dbReference type="PROSITE" id="PS51098"/>
    </source>
</evidence>
<feature type="active site" description="Phosphocysteine intermediate; for EIIB activity" evidence="11">
    <location>
        <position position="425"/>
    </location>
</feature>
<dbReference type="EC" id="2.7.1.69" evidence="15"/>
<dbReference type="PROSITE" id="PS51098">
    <property type="entry name" value="PTS_EIIB_TYPE_1"/>
    <property type="match status" value="1"/>
</dbReference>
<keyword evidence="5 15" id="KW-0808">Transferase</keyword>
<feature type="transmembrane region" description="Helical" evidence="12">
    <location>
        <begin position="116"/>
        <end position="133"/>
    </location>
</feature>
<dbReference type="InterPro" id="IPR018113">
    <property type="entry name" value="PTrfase_EIIB_Cys"/>
</dbReference>
<dbReference type="GO" id="GO:0009401">
    <property type="term" value="P:phosphoenolpyruvate-dependent sugar phosphotransferase system"/>
    <property type="evidence" value="ECO:0007669"/>
    <property type="project" value="UniProtKB-KW"/>
</dbReference>
<dbReference type="PROSITE" id="PS01035">
    <property type="entry name" value="PTS_EIIB_TYPE_1_CYS"/>
    <property type="match status" value="1"/>
</dbReference>
<feature type="transmembrane region" description="Helical" evidence="12">
    <location>
        <begin position="250"/>
        <end position="270"/>
    </location>
</feature>
<evidence type="ECO:0000256" key="6">
    <source>
        <dbReference type="ARBA" id="ARBA00022683"/>
    </source>
</evidence>
<keyword evidence="8" id="KW-0418">Kinase</keyword>
<keyword evidence="9 12" id="KW-1133">Transmembrane helix</keyword>
<dbReference type="InterPro" id="IPR013013">
    <property type="entry name" value="PTS_EIIC_1"/>
</dbReference>
<feature type="transmembrane region" description="Helical" evidence="12">
    <location>
        <begin position="83"/>
        <end position="104"/>
    </location>
</feature>
<feature type="transmembrane region" description="Helical" evidence="12">
    <location>
        <begin position="358"/>
        <end position="380"/>
    </location>
</feature>
<dbReference type="SUPFAM" id="SSF55604">
    <property type="entry name" value="Glucose permease domain IIB"/>
    <property type="match status" value="1"/>
</dbReference>
<keyword evidence="10 12" id="KW-0472">Membrane</keyword>
<evidence type="ECO:0000313" key="15">
    <source>
        <dbReference type="EMBL" id="GAL16568.1"/>
    </source>
</evidence>
<dbReference type="NCBIfam" id="TIGR01998">
    <property type="entry name" value="PTS-II-BC-nag"/>
    <property type="match status" value="1"/>
</dbReference>
<dbReference type="GO" id="GO:0090563">
    <property type="term" value="F:protein-phosphocysteine-sugar phosphotransferase activity"/>
    <property type="evidence" value="ECO:0007669"/>
    <property type="project" value="TreeGrafter"/>
</dbReference>
<evidence type="ECO:0000313" key="16">
    <source>
        <dbReference type="Proteomes" id="UP000029228"/>
    </source>
</evidence>
<dbReference type="STRING" id="990268.JCM19235_5117"/>
<dbReference type="AlphaFoldDB" id="A0A090RPV6"/>
<proteinExistence type="predicted"/>
<dbReference type="PANTHER" id="PTHR30009">
    <property type="entry name" value="CYTOCHROME C-TYPE SYNTHESIS PROTEIN AND PTS TRANSMEMBRANE COMPONENT"/>
    <property type="match status" value="1"/>
</dbReference>
<reference evidence="15 16" key="1">
    <citation type="submission" date="2014-09" db="EMBL/GenBank/DDBJ databases">
        <title>Vibrio maritimus JCM 19235. (C45) whole genome shotgun sequence.</title>
        <authorList>
            <person name="Sawabe T."/>
            <person name="Meirelles P."/>
            <person name="Nakanishi M."/>
            <person name="Sayaka M."/>
            <person name="Hattori M."/>
            <person name="Ohkuma M."/>
        </authorList>
    </citation>
    <scope>NUCLEOTIDE SEQUENCE [LARGE SCALE GENOMIC DNA]</scope>
    <source>
        <strain evidence="16">JCM19235</strain>
    </source>
</reference>
<evidence type="ECO:0000256" key="3">
    <source>
        <dbReference type="ARBA" id="ARBA00022475"/>
    </source>
</evidence>
<dbReference type="InterPro" id="IPR036878">
    <property type="entry name" value="Glu_permease_IIB"/>
</dbReference>
<keyword evidence="7 12" id="KW-0812">Transmembrane</keyword>
<accession>A0A090RPV6</accession>
<evidence type="ECO:0000256" key="12">
    <source>
        <dbReference type="SAM" id="Phobius"/>
    </source>
</evidence>
<dbReference type="GO" id="GO:0008982">
    <property type="term" value="F:protein-N(PI)-phosphohistidine-sugar phosphotransferase activity"/>
    <property type="evidence" value="ECO:0007669"/>
    <property type="project" value="InterPro"/>
</dbReference>
<feature type="transmembrane region" description="Helical" evidence="12">
    <location>
        <begin position="153"/>
        <end position="173"/>
    </location>
</feature>
<evidence type="ECO:0000256" key="4">
    <source>
        <dbReference type="ARBA" id="ARBA00022597"/>
    </source>
</evidence>
<dbReference type="InterPro" id="IPR003352">
    <property type="entry name" value="PTS_EIIC"/>
</dbReference>
<dbReference type="Pfam" id="PF02378">
    <property type="entry name" value="PTS_EIIC"/>
    <property type="match status" value="1"/>
</dbReference>
<evidence type="ECO:0000256" key="2">
    <source>
        <dbReference type="ARBA" id="ARBA00022448"/>
    </source>
</evidence>
<dbReference type="PROSITE" id="PS51103">
    <property type="entry name" value="PTS_EIIC_TYPE_1"/>
    <property type="match status" value="1"/>
</dbReference>
<dbReference type="EMBL" id="BBMR01000001">
    <property type="protein sequence ID" value="GAL16568.1"/>
    <property type="molecule type" value="Genomic_DNA"/>
</dbReference>
<feature type="transmembrane region" description="Helical" evidence="12">
    <location>
        <begin position="282"/>
        <end position="298"/>
    </location>
</feature>
<dbReference type="GO" id="GO:0005886">
    <property type="term" value="C:plasma membrane"/>
    <property type="evidence" value="ECO:0007669"/>
    <property type="project" value="UniProtKB-SubCell"/>
</dbReference>
<keyword evidence="16" id="KW-1185">Reference proteome</keyword>
<dbReference type="InterPro" id="IPR010974">
    <property type="entry name" value="PTS_IIBC_nag"/>
</dbReference>
<feature type="domain" description="PTS EIIB type-1" evidence="13">
    <location>
        <begin position="403"/>
        <end position="482"/>
    </location>
</feature>
<name>A0A090RPV6_9VIBR</name>
<dbReference type="NCBIfam" id="TIGR00826">
    <property type="entry name" value="EIIB_glc"/>
    <property type="match status" value="1"/>
</dbReference>
<dbReference type="GO" id="GO:0015572">
    <property type="term" value="F:N-acetylglucosamine transmembrane transporter activity"/>
    <property type="evidence" value="ECO:0007669"/>
    <property type="project" value="InterPro"/>
</dbReference>
<reference evidence="15 16" key="2">
    <citation type="submission" date="2014-09" db="EMBL/GenBank/DDBJ databases">
        <authorList>
            <consortium name="NBRP consortium"/>
            <person name="Sawabe T."/>
            <person name="Meirelles P."/>
            <person name="Nakanishi M."/>
            <person name="Sayaka M."/>
            <person name="Hattori M."/>
            <person name="Ohkuma M."/>
        </authorList>
    </citation>
    <scope>NUCLEOTIDE SEQUENCE [LARGE SCALE GENOMIC DNA]</scope>
    <source>
        <strain evidence="16">JCM19235</strain>
    </source>
</reference>
<dbReference type="GO" id="GO:0015764">
    <property type="term" value="P:N-acetylglucosamine transport"/>
    <property type="evidence" value="ECO:0007669"/>
    <property type="project" value="TreeGrafter"/>
</dbReference>
<comment type="caution">
    <text evidence="15">The sequence shown here is derived from an EMBL/GenBank/DDBJ whole genome shotgun (WGS) entry which is preliminary data.</text>
</comment>
<dbReference type="Pfam" id="PF00367">
    <property type="entry name" value="PTS_EIIB"/>
    <property type="match status" value="1"/>
</dbReference>
<feature type="transmembrane region" description="Helical" evidence="12">
    <location>
        <begin position="52"/>
        <end position="71"/>
    </location>
</feature>
<evidence type="ECO:0000256" key="1">
    <source>
        <dbReference type="ARBA" id="ARBA00004651"/>
    </source>
</evidence>